<protein>
    <submittedName>
        <fullName evidence="2">Uncharacterized protein</fullName>
    </submittedName>
</protein>
<evidence type="ECO:0000313" key="3">
    <source>
        <dbReference type="Proteomes" id="UP000612855"/>
    </source>
</evidence>
<organism evidence="2 3">
    <name type="scientific">Primorskyibacter flagellatus</name>
    <dbReference type="NCBI Taxonomy" id="1387277"/>
    <lineage>
        <taxon>Bacteria</taxon>
        <taxon>Pseudomonadati</taxon>
        <taxon>Pseudomonadota</taxon>
        <taxon>Alphaproteobacteria</taxon>
        <taxon>Rhodobacterales</taxon>
        <taxon>Roseobacteraceae</taxon>
        <taxon>Primorskyibacter</taxon>
    </lineage>
</organism>
<dbReference type="EMBL" id="BMFJ01000001">
    <property type="protein sequence ID" value="GGE34596.1"/>
    <property type="molecule type" value="Genomic_DNA"/>
</dbReference>
<evidence type="ECO:0000313" key="2">
    <source>
        <dbReference type="EMBL" id="GGE34596.1"/>
    </source>
</evidence>
<proteinExistence type="predicted"/>
<keyword evidence="3" id="KW-1185">Reference proteome</keyword>
<evidence type="ECO:0000256" key="1">
    <source>
        <dbReference type="SAM" id="MobiDB-lite"/>
    </source>
</evidence>
<dbReference type="RefSeq" id="WP_229737542.1">
    <property type="nucleotide sequence ID" value="NZ_BMFJ01000001.1"/>
</dbReference>
<dbReference type="Proteomes" id="UP000612855">
    <property type="component" value="Unassembled WGS sequence"/>
</dbReference>
<comment type="caution">
    <text evidence="2">The sequence shown here is derived from an EMBL/GenBank/DDBJ whole genome shotgun (WGS) entry which is preliminary data.</text>
</comment>
<dbReference type="AlphaFoldDB" id="A0A917A946"/>
<feature type="region of interest" description="Disordered" evidence="1">
    <location>
        <begin position="299"/>
        <end position="325"/>
    </location>
</feature>
<sequence length="336" mass="36482">MRRTIHIRPARRARQTGTPAMQITIHAGAHRSASTSFQQYMRQNTRGLGRRGIGFWGPLRTRAGLFDGLMAPGDAGVDGACRRIAAALERARDAGVGHLVVSDENLLGSPAGNLRARALYPECAARMARVARAFAGHPVRIALSLRRQDGYWPSAMAYAVGRGLLPPGTRDLDAVAGSHRRWQDVIRDVAAATPGAAVIAMDHDLAPPEKLSHMTGQDCTPLRDHADHHLNAAPDRAELRRVLAGRDIDPETIPAGDGPWQPFDPDQSAMLREAWQDDLFWLSAGADGIARYHTHDDRAAPARGFQPDSAGRHLPPGLLGRGHPHGIEERRLVGSR</sequence>
<accession>A0A917A946</accession>
<name>A0A917A946_9RHOB</name>
<gene>
    <name evidence="2" type="ORF">GCM10011360_23080</name>
</gene>
<reference evidence="3" key="1">
    <citation type="journal article" date="2019" name="Int. J. Syst. Evol. Microbiol.">
        <title>The Global Catalogue of Microorganisms (GCM) 10K type strain sequencing project: providing services to taxonomists for standard genome sequencing and annotation.</title>
        <authorList>
            <consortium name="The Broad Institute Genomics Platform"/>
            <consortium name="The Broad Institute Genome Sequencing Center for Infectious Disease"/>
            <person name="Wu L."/>
            <person name="Ma J."/>
        </authorList>
    </citation>
    <scope>NUCLEOTIDE SEQUENCE [LARGE SCALE GENOMIC DNA]</scope>
    <source>
        <strain evidence="3">CGMCC 1.12664</strain>
    </source>
</reference>